<dbReference type="Proteomes" id="UP000239001">
    <property type="component" value="Unassembled WGS sequence"/>
</dbReference>
<dbReference type="GO" id="GO:0046872">
    <property type="term" value="F:metal ion binding"/>
    <property type="evidence" value="ECO:0007669"/>
    <property type="project" value="UniProtKB-KW"/>
</dbReference>
<feature type="binding site" evidence="5">
    <location>
        <position position="45"/>
    </location>
    <ligand>
        <name>molybdate</name>
        <dbReference type="ChEBI" id="CHEBI:36264"/>
    </ligand>
</feature>
<dbReference type="GO" id="GO:0030973">
    <property type="term" value="F:molybdate ion binding"/>
    <property type="evidence" value="ECO:0007669"/>
    <property type="project" value="UniProtKB-ARBA"/>
</dbReference>
<reference evidence="6 7" key="1">
    <citation type="submission" date="2018-03" db="EMBL/GenBank/DDBJ databases">
        <title>The ancient ancestry and fast evolution of plastids.</title>
        <authorList>
            <person name="Moore K.R."/>
            <person name="Magnabosco C."/>
            <person name="Momper L."/>
            <person name="Gold D.A."/>
            <person name="Bosak T."/>
            <person name="Fournier G.P."/>
        </authorList>
    </citation>
    <scope>NUCLEOTIDE SEQUENCE [LARGE SCALE GENOMIC DNA]</scope>
    <source>
        <strain evidence="6 7">CCALA 016</strain>
    </source>
</reference>
<gene>
    <name evidence="6" type="primary">modA</name>
    <name evidence="6" type="ORF">C7H19_08065</name>
</gene>
<evidence type="ECO:0000313" key="7">
    <source>
        <dbReference type="Proteomes" id="UP000239001"/>
    </source>
</evidence>
<feature type="binding site" evidence="5">
    <location>
        <position position="181"/>
    </location>
    <ligand>
        <name>molybdate</name>
        <dbReference type="ChEBI" id="CHEBI:36264"/>
    </ligand>
</feature>
<dbReference type="AlphaFoldDB" id="A0A2T1LZS2"/>
<feature type="binding site" evidence="5">
    <location>
        <position position="154"/>
    </location>
    <ligand>
        <name>molybdate</name>
        <dbReference type="ChEBI" id="CHEBI:36264"/>
    </ligand>
</feature>
<reference evidence="6 7" key="2">
    <citation type="submission" date="2018-03" db="EMBL/GenBank/DDBJ databases">
        <authorList>
            <person name="Keele B.F."/>
        </authorList>
    </citation>
    <scope>NUCLEOTIDE SEQUENCE [LARGE SCALE GENOMIC DNA]</scope>
    <source>
        <strain evidence="6 7">CCALA 016</strain>
    </source>
</reference>
<dbReference type="PANTHER" id="PTHR30632:SF0">
    <property type="entry name" value="SULFATE-BINDING PROTEIN"/>
    <property type="match status" value="1"/>
</dbReference>
<organism evidence="6 7">
    <name type="scientific">Aphanothece hegewaldii CCALA 016</name>
    <dbReference type="NCBI Taxonomy" id="2107694"/>
    <lineage>
        <taxon>Bacteria</taxon>
        <taxon>Bacillati</taxon>
        <taxon>Cyanobacteriota</taxon>
        <taxon>Cyanophyceae</taxon>
        <taxon>Oscillatoriophycideae</taxon>
        <taxon>Chroococcales</taxon>
        <taxon>Aphanothecaceae</taxon>
        <taxon>Aphanothece</taxon>
    </lineage>
</organism>
<comment type="caution">
    <text evidence="6">The sequence shown here is derived from an EMBL/GenBank/DDBJ whole genome shotgun (WGS) entry which is preliminary data.</text>
</comment>
<dbReference type="RefSeq" id="WP_106456362.1">
    <property type="nucleotide sequence ID" value="NZ_PXOH01000006.1"/>
</dbReference>
<dbReference type="EMBL" id="PXOH01000006">
    <property type="protein sequence ID" value="PSF37921.1"/>
    <property type="molecule type" value="Genomic_DNA"/>
</dbReference>
<feature type="binding site" evidence="5">
    <location>
        <position position="73"/>
    </location>
    <ligand>
        <name>molybdate</name>
        <dbReference type="ChEBI" id="CHEBI:36264"/>
    </ligand>
</feature>
<evidence type="ECO:0000256" key="2">
    <source>
        <dbReference type="ARBA" id="ARBA00022505"/>
    </source>
</evidence>
<sequence length="263" mass="29168">MFNYRLIRFLCFFLLPFCLIISSYLLTPSIIYSAPNEILVSAAASLKDALEEIKPIYTKEKGKISLIYNFGSSGSLQQQIEQGAPVDVFISAAKKQMDALQDKKLLLDGTRKNLLKNQMVLIVPKSNTTIKSFQDLATDKTKKIAMGEPKSVPAGQYAQEVLTSLGLLNKVTNKVIYAKDVRQVLSYVATGNVDAGFVYLTDAKTSDDVKIVATASEKSHSQIIYPVAVIKDSKNINDAKDYVEFLSSNRAKNIFRKYGFTPI</sequence>
<evidence type="ECO:0000256" key="5">
    <source>
        <dbReference type="PIRSR" id="PIRSR004846-1"/>
    </source>
</evidence>
<proteinExistence type="inferred from homology"/>
<keyword evidence="7" id="KW-1185">Reference proteome</keyword>
<dbReference type="OrthoDB" id="9785015at2"/>
<dbReference type="GO" id="GO:1901359">
    <property type="term" value="F:tungstate binding"/>
    <property type="evidence" value="ECO:0007669"/>
    <property type="project" value="UniProtKB-ARBA"/>
</dbReference>
<evidence type="ECO:0000256" key="3">
    <source>
        <dbReference type="ARBA" id="ARBA00022723"/>
    </source>
</evidence>
<comment type="similarity">
    <text evidence="1">Belongs to the bacterial solute-binding protein ModA family.</text>
</comment>
<dbReference type="CDD" id="cd13537">
    <property type="entry name" value="PBP2_YvgL_like"/>
    <property type="match status" value="1"/>
</dbReference>
<name>A0A2T1LZS2_9CHRO</name>
<keyword evidence="3 5" id="KW-0479">Metal-binding</keyword>
<keyword evidence="2 5" id="KW-0500">Molybdenum</keyword>
<dbReference type="GO" id="GO:0015689">
    <property type="term" value="P:molybdate ion transport"/>
    <property type="evidence" value="ECO:0007669"/>
    <property type="project" value="InterPro"/>
</dbReference>
<evidence type="ECO:0000313" key="6">
    <source>
        <dbReference type="EMBL" id="PSF37921.1"/>
    </source>
</evidence>
<dbReference type="InterPro" id="IPR005950">
    <property type="entry name" value="ModA"/>
</dbReference>
<dbReference type="PIRSF" id="PIRSF004846">
    <property type="entry name" value="ModA"/>
    <property type="match status" value="1"/>
</dbReference>
<accession>A0A2T1LZS2</accession>
<feature type="binding site" evidence="5">
    <location>
        <position position="199"/>
    </location>
    <ligand>
        <name>molybdate</name>
        <dbReference type="ChEBI" id="CHEBI:36264"/>
    </ligand>
</feature>
<evidence type="ECO:0000256" key="4">
    <source>
        <dbReference type="ARBA" id="ARBA00022729"/>
    </source>
</evidence>
<dbReference type="FunFam" id="3.40.190.10:FF:000035">
    <property type="entry name" value="Molybdate ABC transporter substrate-binding protein"/>
    <property type="match status" value="1"/>
</dbReference>
<evidence type="ECO:0000256" key="1">
    <source>
        <dbReference type="ARBA" id="ARBA00009175"/>
    </source>
</evidence>
<dbReference type="SUPFAM" id="SSF53850">
    <property type="entry name" value="Periplasmic binding protein-like II"/>
    <property type="match status" value="1"/>
</dbReference>
<dbReference type="InterPro" id="IPR050682">
    <property type="entry name" value="ModA/WtpA"/>
</dbReference>
<dbReference type="Pfam" id="PF13531">
    <property type="entry name" value="SBP_bac_11"/>
    <property type="match status" value="1"/>
</dbReference>
<dbReference type="Gene3D" id="3.40.190.10">
    <property type="entry name" value="Periplasmic binding protein-like II"/>
    <property type="match status" value="2"/>
</dbReference>
<protein>
    <submittedName>
        <fullName evidence="6">Molybdate ABC transporter substrate-binding protein</fullName>
    </submittedName>
</protein>
<dbReference type="NCBIfam" id="TIGR01256">
    <property type="entry name" value="modA"/>
    <property type="match status" value="1"/>
</dbReference>
<dbReference type="PANTHER" id="PTHR30632">
    <property type="entry name" value="MOLYBDATE-BINDING PERIPLASMIC PROTEIN"/>
    <property type="match status" value="1"/>
</dbReference>
<keyword evidence="4" id="KW-0732">Signal</keyword>
<dbReference type="InterPro" id="IPR041879">
    <property type="entry name" value="YvgL-like_PBP2"/>
</dbReference>